<dbReference type="InterPro" id="IPR016187">
    <property type="entry name" value="CTDL_fold"/>
</dbReference>
<comment type="caution">
    <text evidence="3">The sequence shown here is derived from an EMBL/GenBank/DDBJ whole genome shotgun (WGS) entry which is preliminary data.</text>
</comment>
<feature type="compositionally biased region" description="Pro residues" evidence="1">
    <location>
        <begin position="157"/>
        <end position="173"/>
    </location>
</feature>
<keyword evidence="4" id="KW-1185">Reference proteome</keyword>
<gene>
    <name evidence="3" type="ORF">QLQ12_33065</name>
</gene>
<feature type="domain" description="Sulfatase-modifying factor enzyme-like" evidence="2">
    <location>
        <begin position="1"/>
        <end position="323"/>
    </location>
</feature>
<dbReference type="InterPro" id="IPR042095">
    <property type="entry name" value="SUMF_sf"/>
</dbReference>
<dbReference type="InterPro" id="IPR051043">
    <property type="entry name" value="Sulfatase_Mod_Factor_Kinase"/>
</dbReference>
<sequence length="328" mass="35276">MIEVPAGEVTLSDRRTQRRWTVRVEPFRLAAVPVTQALYGALSGRHPSGSSGDDLPVETVSWWDALNFCNALSIRDGLTPAYRFTHPTSPPPVNPPLGNPPPAIPLPVNPLSAAGATPPSPPPDGPLPPDATPPGVAPSLPAPGGPLAPDNLLVPNGPFPLGGPPHGSLPPGGPIERNSPIPLDEGLLPGGDVLLGDGTPGVIWQRDADGYRLPTEAEWEHACRAGTAGPRYGPIDEIAWYRDNSGEQPREVGTRQPNAWGLHDMLGNVWEWCWDVYDAEVYGTYRVLRGGGWFDEHWSCRASVRRRSHPTLRLDDVGFRLARSLPVT</sequence>
<feature type="region of interest" description="Disordered" evidence="1">
    <location>
        <begin position="85"/>
        <end position="177"/>
    </location>
</feature>
<name>A0ABT6WUM7_9ACTN</name>
<dbReference type="RefSeq" id="WP_282764566.1">
    <property type="nucleotide sequence ID" value="NZ_JASCTH010000025.1"/>
</dbReference>
<dbReference type="InterPro" id="IPR005532">
    <property type="entry name" value="SUMF_dom"/>
</dbReference>
<protein>
    <submittedName>
        <fullName evidence="3">Formylglycine-generating enzyme family protein</fullName>
    </submittedName>
</protein>
<dbReference type="Pfam" id="PF03781">
    <property type="entry name" value="FGE-sulfatase"/>
    <property type="match status" value="1"/>
</dbReference>
<proteinExistence type="predicted"/>
<reference evidence="3 4" key="1">
    <citation type="submission" date="2023-05" db="EMBL/GenBank/DDBJ databases">
        <title>Actinoplanes sp. NEAU-A12 genome sequencing.</title>
        <authorList>
            <person name="Wang Z.-S."/>
        </authorList>
    </citation>
    <scope>NUCLEOTIDE SEQUENCE [LARGE SCALE GENOMIC DNA]</scope>
    <source>
        <strain evidence="3 4">NEAU-A12</strain>
    </source>
</reference>
<evidence type="ECO:0000259" key="2">
    <source>
        <dbReference type="Pfam" id="PF03781"/>
    </source>
</evidence>
<evidence type="ECO:0000313" key="4">
    <source>
        <dbReference type="Proteomes" id="UP001241758"/>
    </source>
</evidence>
<organism evidence="3 4">
    <name type="scientific">Actinoplanes sandaracinus</name>
    <dbReference type="NCBI Taxonomy" id="3045177"/>
    <lineage>
        <taxon>Bacteria</taxon>
        <taxon>Bacillati</taxon>
        <taxon>Actinomycetota</taxon>
        <taxon>Actinomycetes</taxon>
        <taxon>Micromonosporales</taxon>
        <taxon>Micromonosporaceae</taxon>
        <taxon>Actinoplanes</taxon>
    </lineage>
</organism>
<feature type="compositionally biased region" description="Pro residues" evidence="1">
    <location>
        <begin position="118"/>
        <end position="146"/>
    </location>
</feature>
<dbReference type="Gene3D" id="3.90.1580.10">
    <property type="entry name" value="paralog of FGE (formylglycine-generating enzyme)"/>
    <property type="match status" value="2"/>
</dbReference>
<evidence type="ECO:0000256" key="1">
    <source>
        <dbReference type="SAM" id="MobiDB-lite"/>
    </source>
</evidence>
<dbReference type="PANTHER" id="PTHR23150">
    <property type="entry name" value="SULFATASE MODIFYING FACTOR 1, 2"/>
    <property type="match status" value="1"/>
</dbReference>
<feature type="compositionally biased region" description="Low complexity" evidence="1">
    <location>
        <begin position="147"/>
        <end position="156"/>
    </location>
</feature>
<dbReference type="EMBL" id="JASCTH010000025">
    <property type="protein sequence ID" value="MDI6103451.1"/>
    <property type="molecule type" value="Genomic_DNA"/>
</dbReference>
<dbReference type="SUPFAM" id="SSF56436">
    <property type="entry name" value="C-type lectin-like"/>
    <property type="match status" value="1"/>
</dbReference>
<evidence type="ECO:0000313" key="3">
    <source>
        <dbReference type="EMBL" id="MDI6103451.1"/>
    </source>
</evidence>
<feature type="compositionally biased region" description="Pro residues" evidence="1">
    <location>
        <begin position="88"/>
        <end position="108"/>
    </location>
</feature>
<accession>A0ABT6WUM7</accession>
<dbReference type="PANTHER" id="PTHR23150:SF19">
    <property type="entry name" value="FORMYLGLYCINE-GENERATING ENZYME"/>
    <property type="match status" value="1"/>
</dbReference>
<dbReference type="Proteomes" id="UP001241758">
    <property type="component" value="Unassembled WGS sequence"/>
</dbReference>